<feature type="region of interest" description="Disordered" evidence="2">
    <location>
        <begin position="480"/>
        <end position="505"/>
    </location>
</feature>
<feature type="region of interest" description="Disordered" evidence="2">
    <location>
        <begin position="313"/>
        <end position="335"/>
    </location>
</feature>
<dbReference type="GO" id="GO:0033314">
    <property type="term" value="P:mitotic DNA replication checkpoint signaling"/>
    <property type="evidence" value="ECO:0000318"/>
    <property type="project" value="GO_Central"/>
</dbReference>
<dbReference type="GeneID" id="5727146"/>
<dbReference type="PANTHER" id="PTHR10763">
    <property type="entry name" value="CELL DIVISION CONTROL PROTEIN 6-RELATED"/>
    <property type="match status" value="1"/>
</dbReference>
<sequence>MAVDATVTIAATVSKRGHSSASAAKQQPAVAFEEPQQQEQPAKRPRGRPRKSVPAEQGVVGAPALTPGNASTEQEEIDEPAAKRAKKGGRTPKPAVAAAAAAVLAGAEEVLRLTSPRRSPLAPVKDSAPAATSSDSANGTTDAPSTAANGAPGAGPADASHQLQPHDSSTASVAAGIGATAAAATMPATVSPVLVGSPSRATARPLLASQLLRSPPASPRRPLVATAAAAAAAAAAKAASPKPAPAVAATSAADPASTAAVAAPAADTVAAPTAGTTLEQTVAQVRRLLQTGALAGTLLSSAAAAGAAPDSNSASAATAPAAGTAGNGASTSGAEPAGRAVQFKELCGLVNQCCTSGRGTAVYISGLPGTGKTYTVTRLLAALPALGGAAATFCAATVNCMTLDDPVALCNRLNDELSRAAAGGGDAASAPASSAPAPSGGGAAADAAAAYEALVSSLTRLSVVRSGAVGAAGKAAAAKGKGAKAGTKRGRGGSKAADEPAEVTAAGAAGPRRRVFVVVLDEVDRLLRRRDGGEDLARLFQLPSAPGVSLVLLAVANSLDLTERMMPLLRSRGLAPRHMVFTAYSRPQVLAILQAQLGAHPGGRRLFEDGALDMVAKSVSSSSGDLRQALKACRTALDVLLDHNRANPANPRPSVGIRELHTALQRISAGSGASAAVAKIKGLPPQQQLVLLALATAVGARAAAESGGAAAVVIPGPGGAGGACGAGGGGFQPGGAVFTGSRAKFMDAVAFREIGNQQPGPAAGAANPGACFGEAPQPAGPTPTKGGKGVGAGGGATPSTAGGRVRGVTGPGGATPPSRTPASRSILAGDAGLALALPDVYAAYSAMCRQLDIPAMSESALRTDALPGLDCDGLLKVQEGRTPAATRLTLRTMVKDVQAALADNVMFKRLLGSKAPAPGAGAVAAAGAPGAGVPGQAVRA</sequence>
<dbReference type="GO" id="GO:0003688">
    <property type="term" value="F:DNA replication origin binding"/>
    <property type="evidence" value="ECO:0000318"/>
    <property type="project" value="GO_Central"/>
</dbReference>
<dbReference type="STRING" id="3055.A8JFM6"/>
<dbReference type="InParanoid" id="A8JFM6"/>
<evidence type="ECO:0000313" key="4">
    <source>
        <dbReference type="EMBL" id="PNW82759.1"/>
    </source>
</evidence>
<dbReference type="GO" id="GO:0006270">
    <property type="term" value="P:DNA replication initiation"/>
    <property type="evidence" value="ECO:0000318"/>
    <property type="project" value="GO_Central"/>
</dbReference>
<feature type="compositionally biased region" description="Low complexity" evidence="2">
    <location>
        <begin position="797"/>
        <end position="808"/>
    </location>
</feature>
<dbReference type="InterPro" id="IPR050311">
    <property type="entry name" value="ORC1/CDC6"/>
</dbReference>
<feature type="compositionally biased region" description="Low complexity" evidence="2">
    <location>
        <begin position="26"/>
        <end position="40"/>
    </location>
</feature>
<dbReference type="EMBL" id="CM008967">
    <property type="protein sequence ID" value="PNW82759.1"/>
    <property type="molecule type" value="Genomic_DNA"/>
</dbReference>
<dbReference type="OMA" id="FCTACET"/>
<dbReference type="GO" id="GO:0005634">
    <property type="term" value="C:nucleus"/>
    <property type="evidence" value="ECO:0000318"/>
    <property type="project" value="GO_Central"/>
</dbReference>
<evidence type="ECO:0000259" key="3">
    <source>
        <dbReference type="SMART" id="SM00382"/>
    </source>
</evidence>
<dbReference type="HOGENOM" id="CLU_312256_0_0_1"/>
<evidence type="ECO:0000256" key="1">
    <source>
        <dbReference type="ARBA" id="ARBA00022705"/>
    </source>
</evidence>
<feature type="domain" description="AAA+ ATPase" evidence="3">
    <location>
        <begin position="358"/>
        <end position="585"/>
    </location>
</feature>
<evidence type="ECO:0000313" key="5">
    <source>
        <dbReference type="Proteomes" id="UP000006906"/>
    </source>
</evidence>
<accession>A8JFM6</accession>
<keyword evidence="5" id="KW-1185">Reference proteome</keyword>
<feature type="compositionally biased region" description="Low complexity" evidence="2">
    <location>
        <begin position="757"/>
        <end position="770"/>
    </location>
</feature>
<dbReference type="RefSeq" id="XP_042924157.1">
    <property type="nucleotide sequence ID" value="XM_043063451.1"/>
</dbReference>
<dbReference type="AlphaFoldDB" id="A8JFM6"/>
<dbReference type="Gramene" id="PNW82759">
    <property type="protein sequence ID" value="PNW82759"/>
    <property type="gene ID" value="CHLRE_06g292850v5"/>
</dbReference>
<dbReference type="Pfam" id="PF13191">
    <property type="entry name" value="AAA_16"/>
    <property type="match status" value="1"/>
</dbReference>
<gene>
    <name evidence="4" type="ORF">CHLRE_06g292850v5</name>
</gene>
<feature type="region of interest" description="Disordered" evidence="2">
    <location>
        <begin position="757"/>
        <end position="823"/>
    </location>
</feature>
<reference evidence="4 5" key="1">
    <citation type="journal article" date="2007" name="Science">
        <title>The Chlamydomonas genome reveals the evolution of key animal and plant functions.</title>
        <authorList>
            <person name="Merchant S.S."/>
            <person name="Prochnik S.E."/>
            <person name="Vallon O."/>
            <person name="Harris E.H."/>
            <person name="Karpowicz S.J."/>
            <person name="Witman G.B."/>
            <person name="Terry A."/>
            <person name="Salamov A."/>
            <person name="Fritz-Laylin L.K."/>
            <person name="Marechal-Drouard L."/>
            <person name="Marshall W.F."/>
            <person name="Qu L.H."/>
            <person name="Nelson D.R."/>
            <person name="Sanderfoot A.A."/>
            <person name="Spalding M.H."/>
            <person name="Kapitonov V.V."/>
            <person name="Ren Q."/>
            <person name="Ferris P."/>
            <person name="Lindquist E."/>
            <person name="Shapiro H."/>
            <person name="Lucas S.M."/>
            <person name="Grimwood J."/>
            <person name="Schmutz J."/>
            <person name="Cardol P."/>
            <person name="Cerutti H."/>
            <person name="Chanfreau G."/>
            <person name="Chen C.L."/>
            <person name="Cognat V."/>
            <person name="Croft M.T."/>
            <person name="Dent R."/>
            <person name="Dutcher S."/>
            <person name="Fernandez E."/>
            <person name="Fukuzawa H."/>
            <person name="Gonzalez-Ballester D."/>
            <person name="Gonzalez-Halphen D."/>
            <person name="Hallmann A."/>
            <person name="Hanikenne M."/>
            <person name="Hippler M."/>
            <person name="Inwood W."/>
            <person name="Jabbari K."/>
            <person name="Kalanon M."/>
            <person name="Kuras R."/>
            <person name="Lefebvre P.A."/>
            <person name="Lemaire S.D."/>
            <person name="Lobanov A.V."/>
            <person name="Lohr M."/>
            <person name="Manuell A."/>
            <person name="Meier I."/>
            <person name="Mets L."/>
            <person name="Mittag M."/>
            <person name="Mittelmeier T."/>
            <person name="Moroney J.V."/>
            <person name="Moseley J."/>
            <person name="Napoli C."/>
            <person name="Nedelcu A.M."/>
            <person name="Niyogi K."/>
            <person name="Novoselov S.V."/>
            <person name="Paulsen I.T."/>
            <person name="Pazour G."/>
            <person name="Purton S."/>
            <person name="Ral J.P."/>
            <person name="Riano-Pachon D.M."/>
            <person name="Riekhof W."/>
            <person name="Rymarquis L."/>
            <person name="Schroda M."/>
            <person name="Stern D."/>
            <person name="Umen J."/>
            <person name="Willows R."/>
            <person name="Wilson N."/>
            <person name="Zimmer S.L."/>
            <person name="Allmer J."/>
            <person name="Balk J."/>
            <person name="Bisova K."/>
            <person name="Chen C.J."/>
            <person name="Elias M."/>
            <person name="Gendler K."/>
            <person name="Hauser C."/>
            <person name="Lamb M.R."/>
            <person name="Ledford H."/>
            <person name="Long J.C."/>
            <person name="Minagawa J."/>
            <person name="Page M.D."/>
            <person name="Pan J."/>
            <person name="Pootakham W."/>
            <person name="Roje S."/>
            <person name="Rose A."/>
            <person name="Stahlberg E."/>
            <person name="Terauchi A.M."/>
            <person name="Yang P."/>
            <person name="Ball S."/>
            <person name="Bowler C."/>
            <person name="Dieckmann C.L."/>
            <person name="Gladyshev V.N."/>
            <person name="Green P."/>
            <person name="Jorgensen R."/>
            <person name="Mayfield S."/>
            <person name="Mueller-Roeber B."/>
            <person name="Rajamani S."/>
            <person name="Sayre R.T."/>
            <person name="Brokstein P."/>
            <person name="Dubchak I."/>
            <person name="Goodstein D."/>
            <person name="Hornick L."/>
            <person name="Huang Y.W."/>
            <person name="Jhaveri J."/>
            <person name="Luo Y."/>
            <person name="Martinez D."/>
            <person name="Ngau W.C."/>
            <person name="Otillar B."/>
            <person name="Poliakov A."/>
            <person name="Porter A."/>
            <person name="Szajkowski L."/>
            <person name="Werner G."/>
            <person name="Zhou K."/>
            <person name="Grigoriev I.V."/>
            <person name="Rokhsar D.S."/>
            <person name="Grossman A.R."/>
        </authorList>
    </citation>
    <scope>NUCLEOTIDE SEQUENCE [LARGE SCALE GENOMIC DNA]</scope>
    <source>
        <strain evidence="5">CC-503</strain>
    </source>
</reference>
<evidence type="ECO:0000256" key="2">
    <source>
        <dbReference type="SAM" id="MobiDB-lite"/>
    </source>
</evidence>
<dbReference type="KEGG" id="cre:CHLRE_06g292850v5"/>
<dbReference type="InterPro" id="IPR027417">
    <property type="entry name" value="P-loop_NTPase"/>
</dbReference>
<protein>
    <recommendedName>
        <fullName evidence="3">AAA+ ATPase domain-containing protein</fullName>
    </recommendedName>
</protein>
<dbReference type="eggNOG" id="KOG2227">
    <property type="taxonomic scope" value="Eukaryota"/>
</dbReference>
<dbReference type="Proteomes" id="UP000006906">
    <property type="component" value="Chromosome 6"/>
</dbReference>
<feature type="region of interest" description="Disordered" evidence="2">
    <location>
        <begin position="12"/>
        <end position="100"/>
    </location>
</feature>
<dbReference type="InterPro" id="IPR041664">
    <property type="entry name" value="AAA_16"/>
</dbReference>
<feature type="compositionally biased region" description="Low complexity" evidence="2">
    <location>
        <begin position="126"/>
        <end position="159"/>
    </location>
</feature>
<dbReference type="PANTHER" id="PTHR10763:SF26">
    <property type="entry name" value="CELL DIVISION CONTROL PROTEIN 6 HOMOLOG"/>
    <property type="match status" value="1"/>
</dbReference>
<feature type="compositionally biased region" description="Low complexity" evidence="2">
    <location>
        <begin position="313"/>
        <end position="334"/>
    </location>
</feature>
<dbReference type="PaxDb" id="3055-EDO97361"/>
<name>A8JFM6_CHLRE</name>
<dbReference type="SMART" id="SM00382">
    <property type="entry name" value="AAA"/>
    <property type="match status" value="1"/>
</dbReference>
<proteinExistence type="predicted"/>
<feature type="region of interest" description="Disordered" evidence="2">
    <location>
        <begin position="112"/>
        <end position="172"/>
    </location>
</feature>
<dbReference type="Gene3D" id="1.10.8.60">
    <property type="match status" value="1"/>
</dbReference>
<dbReference type="SUPFAM" id="SSF52540">
    <property type="entry name" value="P-loop containing nucleoside triphosphate hydrolases"/>
    <property type="match status" value="1"/>
</dbReference>
<keyword evidence="1" id="KW-0235">DNA replication</keyword>
<organism evidence="4 5">
    <name type="scientific">Chlamydomonas reinhardtii</name>
    <name type="common">Chlamydomonas smithii</name>
    <dbReference type="NCBI Taxonomy" id="3055"/>
    <lineage>
        <taxon>Eukaryota</taxon>
        <taxon>Viridiplantae</taxon>
        <taxon>Chlorophyta</taxon>
        <taxon>core chlorophytes</taxon>
        <taxon>Chlorophyceae</taxon>
        <taxon>CS clade</taxon>
        <taxon>Chlamydomonadales</taxon>
        <taxon>Chlamydomonadaceae</taxon>
        <taxon>Chlamydomonas</taxon>
    </lineage>
</organism>
<dbReference type="OrthoDB" id="1926878at2759"/>
<feature type="compositionally biased region" description="Gly residues" evidence="2">
    <location>
        <begin position="786"/>
        <end position="796"/>
    </location>
</feature>
<dbReference type="Gene3D" id="3.40.50.300">
    <property type="entry name" value="P-loop containing nucleotide triphosphate hydrolases"/>
    <property type="match status" value="2"/>
</dbReference>
<dbReference type="InterPro" id="IPR003593">
    <property type="entry name" value="AAA+_ATPase"/>
</dbReference>
<dbReference type="FunFam" id="3.40.50.300:FF:006018">
    <property type="entry name" value="Origin recognition complex subunit 1"/>
    <property type="match status" value="1"/>
</dbReference>